<evidence type="ECO:0000256" key="3">
    <source>
        <dbReference type="ARBA" id="ARBA00022448"/>
    </source>
</evidence>
<evidence type="ECO:0000259" key="17">
    <source>
        <dbReference type="PROSITE" id="PS50893"/>
    </source>
</evidence>
<dbReference type="Pfam" id="PF08352">
    <property type="entry name" value="oligo_HPY"/>
    <property type="match status" value="1"/>
</dbReference>
<dbReference type="GO" id="GO:0005524">
    <property type="term" value="F:ATP binding"/>
    <property type="evidence" value="ECO:0007669"/>
    <property type="project" value="UniProtKB-KW"/>
</dbReference>
<keyword evidence="6" id="KW-0677">Repeat</keyword>
<dbReference type="CDD" id="cd03257">
    <property type="entry name" value="ABC_NikE_OppD_transporters"/>
    <property type="match status" value="1"/>
</dbReference>
<dbReference type="InterPro" id="IPR003439">
    <property type="entry name" value="ABC_transporter-like_ATP-bd"/>
</dbReference>
<evidence type="ECO:0000256" key="7">
    <source>
        <dbReference type="ARBA" id="ARBA00022741"/>
    </source>
</evidence>
<dbReference type="EC" id="7.4.2.10" evidence="14"/>
<comment type="subunit">
    <text evidence="2">The complex is composed of two ATP-binding proteins (GsiA), two transmembrane proteins (GsiC and GsiD) and a solute-binding protein (GsiB).</text>
</comment>
<reference evidence="18 19" key="1">
    <citation type="submission" date="2023-11" db="EMBL/GenBank/DDBJ databases">
        <authorList>
            <person name="Bao R."/>
        </authorList>
    </citation>
    <scope>NUCLEOTIDE SEQUENCE [LARGE SCALE GENOMIC DNA]</scope>
    <source>
        <strain evidence="18 19">PJ23</strain>
    </source>
</reference>
<evidence type="ECO:0000256" key="2">
    <source>
        <dbReference type="ARBA" id="ARBA00011469"/>
    </source>
</evidence>
<dbReference type="InterPro" id="IPR050319">
    <property type="entry name" value="ABC_transp_ATP-bind"/>
</dbReference>
<comment type="subcellular location">
    <subcellularLocation>
        <location evidence="1">Cell inner membrane</location>
        <topology evidence="1">Peripheral membrane protein</topology>
    </subcellularLocation>
</comment>
<evidence type="ECO:0000256" key="15">
    <source>
        <dbReference type="ARBA" id="ARBA00041187"/>
    </source>
</evidence>
<comment type="catalytic activity">
    <reaction evidence="16">
        <text>glutathione(out) + ATP + H2O = glutathione(in) + ADP + phosphate + H(+)</text>
        <dbReference type="Rhea" id="RHEA:29791"/>
        <dbReference type="ChEBI" id="CHEBI:15377"/>
        <dbReference type="ChEBI" id="CHEBI:15378"/>
        <dbReference type="ChEBI" id="CHEBI:30616"/>
        <dbReference type="ChEBI" id="CHEBI:43474"/>
        <dbReference type="ChEBI" id="CHEBI:57925"/>
        <dbReference type="ChEBI" id="CHEBI:456216"/>
        <dbReference type="EC" id="7.4.2.10"/>
    </reaction>
</comment>
<name>A0ABU4RIY4_9HYPH</name>
<evidence type="ECO:0000256" key="10">
    <source>
        <dbReference type="ARBA" id="ARBA00022967"/>
    </source>
</evidence>
<keyword evidence="11" id="KW-0472">Membrane</keyword>
<dbReference type="SMART" id="SM00382">
    <property type="entry name" value="AAA"/>
    <property type="match status" value="1"/>
</dbReference>
<keyword evidence="3" id="KW-0813">Transport</keyword>
<dbReference type="PANTHER" id="PTHR43776:SF15">
    <property type="entry name" value="GLUTATHIONE IMPORT ATP-BINDING PROTEIN GSIA"/>
    <property type="match status" value="1"/>
</dbReference>
<evidence type="ECO:0000313" key="19">
    <source>
        <dbReference type="Proteomes" id="UP001274321"/>
    </source>
</evidence>
<keyword evidence="4" id="KW-1003">Cell membrane</keyword>
<keyword evidence="10" id="KW-1278">Translocase</keyword>
<comment type="similarity">
    <text evidence="13">Belongs to the ABC transporter superfamily. Glutathione importer (TC 3.A.1.5.11) family.</text>
</comment>
<evidence type="ECO:0000256" key="1">
    <source>
        <dbReference type="ARBA" id="ARBA00004417"/>
    </source>
</evidence>
<sequence length="359" mass="38688">MSLQLSRPAPLRQIEDRGGPAQPLLIAKGLRKWFRLSGGLFGRAATVVRAVDDFDLEVKKGETVGIVGESGCGKSTAARLISGITPADEGEVVLDGESFFAPRSRISREQRRAVQMVFQDSASSLNPRMTITETIAFGPRAHGVSRAEARDYALDLLAGVGLPPSRFGERYPVALSGGQRQRVNIARAIAMRPRLLVLDEPVSALDKSVEAQVLNLLVRMREELGLSYVFISHDLNVVRYISDRVIVMYLGQIVEQADAGDLFATPRHPYTRALFASKPSLDPRHRVQVAPLVGDPPDPVNPPSGCRFRTRCPIAEPLCAAAKPPLDIIPGSGDGHRAACWAAIPGSGHSLSANAGVLQ</sequence>
<keyword evidence="7" id="KW-0547">Nucleotide-binding</keyword>
<feature type="domain" description="ABC transporter" evidence="17">
    <location>
        <begin position="34"/>
        <end position="275"/>
    </location>
</feature>
<dbReference type="InterPro" id="IPR013563">
    <property type="entry name" value="Oligopep_ABC_C"/>
</dbReference>
<dbReference type="Proteomes" id="UP001274321">
    <property type="component" value="Unassembled WGS sequence"/>
</dbReference>
<dbReference type="InterPro" id="IPR003593">
    <property type="entry name" value="AAA+_ATPase"/>
</dbReference>
<dbReference type="Gene3D" id="3.40.50.300">
    <property type="entry name" value="P-loop containing nucleotide triphosphate hydrolases"/>
    <property type="match status" value="1"/>
</dbReference>
<dbReference type="InterPro" id="IPR027417">
    <property type="entry name" value="P-loop_NTPase"/>
</dbReference>
<proteinExistence type="inferred from homology"/>
<keyword evidence="19" id="KW-1185">Reference proteome</keyword>
<keyword evidence="5" id="KW-0997">Cell inner membrane</keyword>
<accession>A0ABU4RIY4</accession>
<evidence type="ECO:0000256" key="13">
    <source>
        <dbReference type="ARBA" id="ARBA00038416"/>
    </source>
</evidence>
<evidence type="ECO:0000256" key="9">
    <source>
        <dbReference type="ARBA" id="ARBA00022840"/>
    </source>
</evidence>
<keyword evidence="9 18" id="KW-0067">ATP-binding</keyword>
<evidence type="ECO:0000313" key="18">
    <source>
        <dbReference type="EMBL" id="MDX6804785.1"/>
    </source>
</evidence>
<dbReference type="PANTHER" id="PTHR43776">
    <property type="entry name" value="TRANSPORT ATP-BINDING PROTEIN"/>
    <property type="match status" value="1"/>
</dbReference>
<dbReference type="Pfam" id="PF00005">
    <property type="entry name" value="ABC_tran"/>
    <property type="match status" value="1"/>
</dbReference>
<evidence type="ECO:0000256" key="11">
    <source>
        <dbReference type="ARBA" id="ARBA00023136"/>
    </source>
</evidence>
<comment type="caution">
    <text evidence="18">The sequence shown here is derived from an EMBL/GenBank/DDBJ whole genome shotgun (WGS) entry which is preliminary data.</text>
</comment>
<dbReference type="SUPFAM" id="SSF52540">
    <property type="entry name" value="P-loop containing nucleoside triphosphate hydrolases"/>
    <property type="match status" value="1"/>
</dbReference>
<keyword evidence="8" id="KW-0378">Hydrolase</keyword>
<dbReference type="EMBL" id="JAXAFJ010000001">
    <property type="protein sequence ID" value="MDX6804785.1"/>
    <property type="molecule type" value="Genomic_DNA"/>
</dbReference>
<evidence type="ECO:0000256" key="5">
    <source>
        <dbReference type="ARBA" id="ARBA00022519"/>
    </source>
</evidence>
<evidence type="ECO:0000256" key="6">
    <source>
        <dbReference type="ARBA" id="ARBA00022737"/>
    </source>
</evidence>
<organism evidence="18 19">
    <name type="scientific">Terrihabitans rhizophilus</name>
    <dbReference type="NCBI Taxonomy" id="3092662"/>
    <lineage>
        <taxon>Bacteria</taxon>
        <taxon>Pseudomonadati</taxon>
        <taxon>Pseudomonadota</taxon>
        <taxon>Alphaproteobacteria</taxon>
        <taxon>Hyphomicrobiales</taxon>
        <taxon>Terrihabitans</taxon>
    </lineage>
</organism>
<evidence type="ECO:0000256" key="12">
    <source>
        <dbReference type="ARBA" id="ARBA00037530"/>
    </source>
</evidence>
<evidence type="ECO:0000256" key="8">
    <source>
        <dbReference type="ARBA" id="ARBA00022801"/>
    </source>
</evidence>
<gene>
    <name evidence="18" type="ORF">SCD90_01800</name>
</gene>
<dbReference type="PROSITE" id="PS50893">
    <property type="entry name" value="ABC_TRANSPORTER_2"/>
    <property type="match status" value="1"/>
</dbReference>
<dbReference type="RefSeq" id="WP_319842902.1">
    <property type="nucleotide sequence ID" value="NZ_JAXAFJ010000001.1"/>
</dbReference>
<evidence type="ECO:0000256" key="14">
    <source>
        <dbReference type="ARBA" id="ARBA00039050"/>
    </source>
</evidence>
<dbReference type="InterPro" id="IPR017871">
    <property type="entry name" value="ABC_transporter-like_CS"/>
</dbReference>
<evidence type="ECO:0000256" key="4">
    <source>
        <dbReference type="ARBA" id="ARBA00022475"/>
    </source>
</evidence>
<comment type="function">
    <text evidence="12">Part of the ABC transporter complex GsiABCD involved in glutathione import. Responsible for energy coupling to the transport system.</text>
</comment>
<dbReference type="PROSITE" id="PS00211">
    <property type="entry name" value="ABC_TRANSPORTER_1"/>
    <property type="match status" value="1"/>
</dbReference>
<dbReference type="NCBIfam" id="TIGR01727">
    <property type="entry name" value="oligo_HPY"/>
    <property type="match status" value="1"/>
</dbReference>
<evidence type="ECO:0000256" key="16">
    <source>
        <dbReference type="ARBA" id="ARBA00047640"/>
    </source>
</evidence>
<protein>
    <recommendedName>
        <fullName evidence="15">Glutathione import ATP-binding protein GsiA</fullName>
        <ecNumber evidence="14">7.4.2.10</ecNumber>
    </recommendedName>
</protein>